<dbReference type="OMA" id="FEPGMSA"/>
<accession>A0A371R6U9</accession>
<gene>
    <name evidence="5" type="ORF">CGL51_10305</name>
    <name evidence="6" type="ORF">CGL52_01380</name>
    <name evidence="4" type="ORF">HA333_02800</name>
</gene>
<dbReference type="SUPFAM" id="SSF54631">
    <property type="entry name" value="CBS-domain pair"/>
    <property type="match status" value="1"/>
</dbReference>
<dbReference type="InterPro" id="IPR051257">
    <property type="entry name" value="Diverse_CBS-Domain"/>
</dbReference>
<dbReference type="AlphaFoldDB" id="A0A371R6U9"/>
<dbReference type="Proteomes" id="UP000257123">
    <property type="component" value="Unassembled WGS sequence"/>
</dbReference>
<keyword evidence="6" id="KW-0418">Kinase</keyword>
<dbReference type="CDD" id="cd09836">
    <property type="entry name" value="CBS_pair_arch"/>
    <property type="match status" value="1"/>
</dbReference>
<evidence type="ECO:0000259" key="3">
    <source>
        <dbReference type="PROSITE" id="PS51371"/>
    </source>
</evidence>
<name>A0A371R6U9_9CREN</name>
<evidence type="ECO:0000313" key="8">
    <source>
        <dbReference type="Proteomes" id="UP000257123"/>
    </source>
</evidence>
<dbReference type="GeneID" id="1465777"/>
<dbReference type="OrthoDB" id="43333at2157"/>
<dbReference type="InterPro" id="IPR000644">
    <property type="entry name" value="CBS_dom"/>
</dbReference>
<dbReference type="PANTHER" id="PTHR43080">
    <property type="entry name" value="CBS DOMAIN-CONTAINING PROTEIN CBSX3, MITOCHONDRIAL"/>
    <property type="match status" value="1"/>
</dbReference>
<proteinExistence type="predicted"/>
<feature type="domain" description="CBS" evidence="3">
    <location>
        <begin position="6"/>
        <end position="64"/>
    </location>
</feature>
<keyword evidence="1 2" id="KW-0129">CBS domain</keyword>
<dbReference type="PANTHER" id="PTHR43080:SF2">
    <property type="entry name" value="CBS DOMAIN-CONTAINING PROTEIN"/>
    <property type="match status" value="1"/>
</dbReference>
<dbReference type="PROSITE" id="PS51371">
    <property type="entry name" value="CBS"/>
    <property type="match status" value="2"/>
</dbReference>
<dbReference type="EMBL" id="NMUF01000002">
    <property type="protein sequence ID" value="RFB00258.1"/>
    <property type="molecule type" value="Genomic_DNA"/>
</dbReference>
<dbReference type="EMBL" id="DUJP01000012">
    <property type="protein sequence ID" value="HII46402.1"/>
    <property type="molecule type" value="Genomic_DNA"/>
</dbReference>
<dbReference type="RefSeq" id="WP_011008007.1">
    <property type="nucleotide sequence ID" value="NZ_DAIOPL010000016.1"/>
</dbReference>
<evidence type="ECO:0000313" key="6">
    <source>
        <dbReference type="EMBL" id="RFB00258.1"/>
    </source>
</evidence>
<feature type="domain" description="CBS" evidence="3">
    <location>
        <begin position="72"/>
        <end position="129"/>
    </location>
</feature>
<dbReference type="Proteomes" id="UP000256877">
    <property type="component" value="Unassembled WGS sequence"/>
</dbReference>
<dbReference type="InterPro" id="IPR046342">
    <property type="entry name" value="CBS_dom_sf"/>
</dbReference>
<dbReference type="Gene3D" id="3.10.580.10">
    <property type="entry name" value="CBS-domain"/>
    <property type="match status" value="1"/>
</dbReference>
<evidence type="ECO:0000313" key="7">
    <source>
        <dbReference type="Proteomes" id="UP000256877"/>
    </source>
</evidence>
<reference evidence="4" key="2">
    <citation type="journal article" date="2020" name="bioRxiv">
        <title>A rank-normalized archaeal taxonomy based on genome phylogeny resolves widespread incomplete and uneven classifications.</title>
        <authorList>
            <person name="Rinke C."/>
            <person name="Chuvochina M."/>
            <person name="Mussig A.J."/>
            <person name="Chaumeil P.-A."/>
            <person name="Waite D.W."/>
            <person name="Whitman W.B."/>
            <person name="Parks D.H."/>
            <person name="Hugenholtz P."/>
        </authorList>
    </citation>
    <scope>NUCLEOTIDE SEQUENCE</scope>
    <source>
        <strain evidence="4">UBA8839</strain>
    </source>
</reference>
<dbReference type="EMBL" id="NMUE01000038">
    <property type="protein sequence ID" value="RFA94319.1"/>
    <property type="molecule type" value="Genomic_DNA"/>
</dbReference>
<organism evidence="6 7">
    <name type="scientific">Pyrobaculum aerophilum</name>
    <dbReference type="NCBI Taxonomy" id="13773"/>
    <lineage>
        <taxon>Archaea</taxon>
        <taxon>Thermoproteota</taxon>
        <taxon>Thermoprotei</taxon>
        <taxon>Thermoproteales</taxon>
        <taxon>Thermoproteaceae</taxon>
        <taxon>Pyrobaculum</taxon>
    </lineage>
</organism>
<reference evidence="7 8" key="1">
    <citation type="submission" date="2017-07" db="EMBL/GenBank/DDBJ databases">
        <title>Draft genome sequence of aerobic hyperthermophilic archaea, Pyrobaculum aerophilum YKB31 and YKB32.</title>
        <authorList>
            <person name="Mochizuki T."/>
            <person name="Berliner A.J."/>
            <person name="Yoshida-Takashima Y."/>
            <person name="Takaki Y."/>
            <person name="Nunoura T."/>
            <person name="Takai K."/>
        </authorList>
    </citation>
    <scope>NUCLEOTIDE SEQUENCE [LARGE SCALE GENOMIC DNA]</scope>
    <source>
        <strain evidence="5 8">YKB31</strain>
        <strain evidence="6 7">YKB32</strain>
    </source>
</reference>
<evidence type="ECO:0000256" key="2">
    <source>
        <dbReference type="PROSITE-ProRule" id="PRU00703"/>
    </source>
</evidence>
<evidence type="ECO:0000313" key="5">
    <source>
        <dbReference type="EMBL" id="RFA94319.1"/>
    </source>
</evidence>
<dbReference type="GO" id="GO:0016301">
    <property type="term" value="F:kinase activity"/>
    <property type="evidence" value="ECO:0007669"/>
    <property type="project" value="UniProtKB-KW"/>
</dbReference>
<dbReference type="Proteomes" id="UP000651120">
    <property type="component" value="Unassembled WGS sequence"/>
</dbReference>
<evidence type="ECO:0000313" key="4">
    <source>
        <dbReference type="EMBL" id="HII46402.1"/>
    </source>
</evidence>
<comment type="caution">
    <text evidence="6">The sequence shown here is derived from an EMBL/GenBank/DDBJ whole genome shotgun (WGS) entry which is preliminary data.</text>
</comment>
<dbReference type="SMART" id="SM00116">
    <property type="entry name" value="CBS"/>
    <property type="match status" value="2"/>
</dbReference>
<keyword evidence="6" id="KW-0808">Transferase</keyword>
<sequence>MIGSFAKTSVVKAFPNTPIRDVAKLMAENKVGLVVLVDPADPERVVGVVSERDVVRAVAYDVDLNASVDIIATKSVITLDYGESVAKAAEVFRKYGIRHVVVTKGGKLYGVLSIRDLVREEAILKEIAEYYEWTFEPGMSA</sequence>
<dbReference type="Pfam" id="PF00571">
    <property type="entry name" value="CBS"/>
    <property type="match status" value="2"/>
</dbReference>
<evidence type="ECO:0000256" key="1">
    <source>
        <dbReference type="ARBA" id="ARBA00023122"/>
    </source>
</evidence>
<protein>
    <submittedName>
        <fullName evidence="4">CBS domain-containing protein</fullName>
    </submittedName>
    <submittedName>
        <fullName evidence="6">Histidine kinase</fullName>
    </submittedName>
</protein>